<dbReference type="AlphaFoldDB" id="A0A5N5HAZ3"/>
<sequence length="156" mass="17472">MASRLIQPTVTKGRDEVYVAAVPLRATKGDAQLLTSAAYSLNLWNLLHFMVIIKPSSPPPDCQAMVFDFQPKDPENIYVALAVLSGKAISVVLTRKLSKLPRSKCWYVGSPKGSGAIDMALEFNKVWETNLRVGHHDMYLIDEEHILERLEGKQKH</sequence>
<dbReference type="PANTHER" id="PTHR36342:SF1">
    <property type="entry name" value="PTB DOMAIN ENGULFMENT ADAPTER"/>
    <property type="match status" value="1"/>
</dbReference>
<evidence type="ECO:0000313" key="2">
    <source>
        <dbReference type="Proteomes" id="UP000327157"/>
    </source>
</evidence>
<evidence type="ECO:0000313" key="1">
    <source>
        <dbReference type="EMBL" id="KAB2623763.1"/>
    </source>
</evidence>
<comment type="caution">
    <text evidence="1">The sequence shown here is derived from an EMBL/GenBank/DDBJ whole genome shotgun (WGS) entry which is preliminary data.</text>
</comment>
<organism evidence="1 2">
    <name type="scientific">Pyrus ussuriensis x Pyrus communis</name>
    <dbReference type="NCBI Taxonomy" id="2448454"/>
    <lineage>
        <taxon>Eukaryota</taxon>
        <taxon>Viridiplantae</taxon>
        <taxon>Streptophyta</taxon>
        <taxon>Embryophyta</taxon>
        <taxon>Tracheophyta</taxon>
        <taxon>Spermatophyta</taxon>
        <taxon>Magnoliopsida</taxon>
        <taxon>eudicotyledons</taxon>
        <taxon>Gunneridae</taxon>
        <taxon>Pentapetalae</taxon>
        <taxon>rosids</taxon>
        <taxon>fabids</taxon>
        <taxon>Rosales</taxon>
        <taxon>Rosaceae</taxon>
        <taxon>Amygdaloideae</taxon>
        <taxon>Maleae</taxon>
        <taxon>Pyrus</taxon>
    </lineage>
</organism>
<protein>
    <submittedName>
        <fullName evidence="1">Uncharacterized protein</fullName>
    </submittedName>
</protein>
<proteinExistence type="predicted"/>
<name>A0A5N5HAZ3_9ROSA</name>
<dbReference type="Proteomes" id="UP000327157">
    <property type="component" value="Unassembled WGS sequence"/>
</dbReference>
<dbReference type="OrthoDB" id="1920822at2759"/>
<gene>
    <name evidence="1" type="ORF">D8674_041087</name>
</gene>
<accession>A0A5N5HAZ3</accession>
<reference evidence="1 2" key="1">
    <citation type="submission" date="2019-09" db="EMBL/GenBank/DDBJ databases">
        <authorList>
            <person name="Ou C."/>
        </authorList>
    </citation>
    <scope>NUCLEOTIDE SEQUENCE [LARGE SCALE GENOMIC DNA]</scope>
    <source>
        <strain evidence="1">S2</strain>
        <tissue evidence="1">Leaf</tissue>
    </source>
</reference>
<reference evidence="1 2" key="2">
    <citation type="submission" date="2019-11" db="EMBL/GenBank/DDBJ databases">
        <title>A de novo genome assembly of a pear dwarfing rootstock.</title>
        <authorList>
            <person name="Wang F."/>
            <person name="Wang J."/>
            <person name="Li S."/>
            <person name="Zhang Y."/>
            <person name="Fang M."/>
            <person name="Ma L."/>
            <person name="Zhao Y."/>
            <person name="Jiang S."/>
        </authorList>
    </citation>
    <scope>NUCLEOTIDE SEQUENCE [LARGE SCALE GENOMIC DNA]</scope>
    <source>
        <strain evidence="1">S2</strain>
        <tissue evidence="1">Leaf</tissue>
    </source>
</reference>
<keyword evidence="2" id="KW-1185">Reference proteome</keyword>
<dbReference type="PANTHER" id="PTHR36342">
    <property type="entry name" value="PTB DOMAIN ENGULFMENT ADAPTER"/>
    <property type="match status" value="1"/>
</dbReference>
<dbReference type="EMBL" id="SMOL01000189">
    <property type="protein sequence ID" value="KAB2623763.1"/>
    <property type="molecule type" value="Genomic_DNA"/>
</dbReference>